<name>A0A2U2CDS8_9RHOB</name>
<evidence type="ECO:0000313" key="5">
    <source>
        <dbReference type="EMBL" id="PWE30067.1"/>
    </source>
</evidence>
<organism evidence="5 6">
    <name type="scientific">Pararhodobacter marinus</name>
    <dbReference type="NCBI Taxonomy" id="2184063"/>
    <lineage>
        <taxon>Bacteria</taxon>
        <taxon>Pseudomonadati</taxon>
        <taxon>Pseudomonadota</taxon>
        <taxon>Alphaproteobacteria</taxon>
        <taxon>Rhodobacterales</taxon>
        <taxon>Paracoccaceae</taxon>
        <taxon>Pararhodobacter</taxon>
    </lineage>
</organism>
<keyword evidence="4" id="KW-1133">Transmembrane helix</keyword>
<dbReference type="Gene3D" id="3.40.367.20">
    <property type="match status" value="1"/>
</dbReference>
<dbReference type="Proteomes" id="UP000244940">
    <property type="component" value="Unassembled WGS sequence"/>
</dbReference>
<dbReference type="PANTHER" id="PTHR47690">
    <property type="entry name" value="GLUCOKINASE"/>
    <property type="match status" value="1"/>
</dbReference>
<dbReference type="PANTHER" id="PTHR47690:SF1">
    <property type="entry name" value="GLUCOKINASE"/>
    <property type="match status" value="1"/>
</dbReference>
<dbReference type="GO" id="GO:0006096">
    <property type="term" value="P:glycolytic process"/>
    <property type="evidence" value="ECO:0007669"/>
    <property type="project" value="InterPro"/>
</dbReference>
<reference evidence="5 6" key="1">
    <citation type="submission" date="2018-05" db="EMBL/GenBank/DDBJ databases">
        <title>Pararhodobacter marina sp. nov., isolated from deep-sea water of the Indian Ocean.</title>
        <authorList>
            <person name="Lai Q.Sr."/>
            <person name="Liu X."/>
            <person name="Shao Z."/>
        </authorList>
    </citation>
    <scope>NUCLEOTIDE SEQUENCE [LARGE SCALE GENOMIC DNA]</scope>
    <source>
        <strain evidence="5 6">CIC4N-9</strain>
    </source>
</reference>
<dbReference type="Pfam" id="PF02685">
    <property type="entry name" value="Glucokinase"/>
    <property type="match status" value="1"/>
</dbReference>
<keyword evidence="1" id="KW-0808">Transferase</keyword>
<evidence type="ECO:0000313" key="6">
    <source>
        <dbReference type="Proteomes" id="UP000244940"/>
    </source>
</evidence>
<dbReference type="GO" id="GO:0005524">
    <property type="term" value="F:ATP binding"/>
    <property type="evidence" value="ECO:0007669"/>
    <property type="project" value="InterPro"/>
</dbReference>
<comment type="caution">
    <text evidence="5">The sequence shown here is derived from an EMBL/GenBank/DDBJ whole genome shotgun (WGS) entry which is preliminary data.</text>
</comment>
<sequence>MTDRPLKSWPFTPAPQLVADIGGTNTRVALADEGVLRQGSIRKYPNAGRGSLSEILTQYLTDTATGDCAGVCVAAAGPVRGGVARMTNLDWEITAGDLARVGGTSRVSILNDLQAQGHALASLDRRHLRCLLPGQAAEPGAAQLVVGAGTGFNAAPVHHLPGGTYVAPSECGHIHLPRKGDQEAALARHLAEKHGIATIEEVLCGRGLVALHHWVTGQTLPGNALTAAIVAGEAEAQETGRLYARIMGRALASLAMVHLPFGGIFLIGSVARAMAPVLAPLGMAETFRDMGRFSDFMDAFPVSVVEDDYAALLGCAAHVTALPA</sequence>
<keyword evidence="4" id="KW-0812">Transmembrane</keyword>
<evidence type="ECO:0000256" key="4">
    <source>
        <dbReference type="SAM" id="Phobius"/>
    </source>
</evidence>
<dbReference type="GO" id="GO:0005536">
    <property type="term" value="F:D-glucose binding"/>
    <property type="evidence" value="ECO:0007669"/>
    <property type="project" value="InterPro"/>
</dbReference>
<proteinExistence type="inferred from homology"/>
<dbReference type="CDD" id="cd24008">
    <property type="entry name" value="ASKHA_NBD_GLK"/>
    <property type="match status" value="1"/>
</dbReference>
<dbReference type="AlphaFoldDB" id="A0A2U2CDS8"/>
<dbReference type="OrthoDB" id="9800595at2"/>
<dbReference type="InterPro" id="IPR050201">
    <property type="entry name" value="Bacterial_glucokinase"/>
</dbReference>
<keyword evidence="4" id="KW-0472">Membrane</keyword>
<keyword evidence="6" id="KW-1185">Reference proteome</keyword>
<dbReference type="InterPro" id="IPR043129">
    <property type="entry name" value="ATPase_NBD"/>
</dbReference>
<evidence type="ECO:0000256" key="1">
    <source>
        <dbReference type="ARBA" id="ARBA00022679"/>
    </source>
</evidence>
<keyword evidence="2 5" id="KW-0418">Kinase</keyword>
<dbReference type="Gene3D" id="3.30.420.40">
    <property type="match status" value="1"/>
</dbReference>
<protein>
    <submittedName>
        <fullName evidence="5">Glucokinase</fullName>
    </submittedName>
</protein>
<dbReference type="GeneID" id="94364233"/>
<evidence type="ECO:0000256" key="3">
    <source>
        <dbReference type="RuleBase" id="RU004046"/>
    </source>
</evidence>
<gene>
    <name evidence="5" type="ORF">C4N9_04985</name>
</gene>
<dbReference type="GO" id="GO:0004340">
    <property type="term" value="F:glucokinase activity"/>
    <property type="evidence" value="ECO:0007669"/>
    <property type="project" value="InterPro"/>
</dbReference>
<feature type="transmembrane region" description="Helical" evidence="4">
    <location>
        <begin position="250"/>
        <end position="271"/>
    </location>
</feature>
<accession>A0A2U2CDS8</accession>
<dbReference type="GO" id="GO:0005829">
    <property type="term" value="C:cytosol"/>
    <property type="evidence" value="ECO:0007669"/>
    <property type="project" value="TreeGrafter"/>
</dbReference>
<dbReference type="SUPFAM" id="SSF53067">
    <property type="entry name" value="Actin-like ATPase domain"/>
    <property type="match status" value="1"/>
</dbReference>
<comment type="similarity">
    <text evidence="3">Belongs to the bacterial glucokinase family.</text>
</comment>
<dbReference type="EMBL" id="QEYD01000003">
    <property type="protein sequence ID" value="PWE30067.1"/>
    <property type="molecule type" value="Genomic_DNA"/>
</dbReference>
<dbReference type="RefSeq" id="WP_109532215.1">
    <property type="nucleotide sequence ID" value="NZ_QEYD01000003.1"/>
</dbReference>
<dbReference type="InterPro" id="IPR003836">
    <property type="entry name" value="Glucokinase"/>
</dbReference>
<evidence type="ECO:0000256" key="2">
    <source>
        <dbReference type="ARBA" id="ARBA00022777"/>
    </source>
</evidence>